<dbReference type="RefSeq" id="WP_091045502.1">
    <property type="nucleotide sequence ID" value="NZ_FNGF01000002.1"/>
</dbReference>
<sequence>MTRAVGVLPPRRRAALLGAAAEEFARAGYERASLNRVIRGQGMSKSSFYHYFASKEELFDAVVEDLAQAAAAALGAPPPEALAEGDFWSGVGDLTARLARIAREEPDAMRFAALFYLSDAPAGAPLAAVRAAVDAWIDRALEVGRAGGAVGDGLPLALQRHLAKAVVWAMDEWTVANAADLAAPELAGLPEVQLDALRRLLAA</sequence>
<dbReference type="Gene3D" id="1.10.357.10">
    <property type="entry name" value="Tetracycline Repressor, domain 2"/>
    <property type="match status" value="1"/>
</dbReference>
<keyword evidence="7" id="KW-1185">Reference proteome</keyword>
<evidence type="ECO:0000259" key="5">
    <source>
        <dbReference type="PROSITE" id="PS50977"/>
    </source>
</evidence>
<gene>
    <name evidence="6" type="ORF">SAMN05216298_1505</name>
</gene>
<dbReference type="PANTHER" id="PTHR30055">
    <property type="entry name" value="HTH-TYPE TRANSCRIPTIONAL REGULATOR RUTR"/>
    <property type="match status" value="1"/>
</dbReference>
<keyword evidence="2 4" id="KW-0238">DNA-binding</keyword>
<dbReference type="InterPro" id="IPR001647">
    <property type="entry name" value="HTH_TetR"/>
</dbReference>
<proteinExistence type="predicted"/>
<feature type="DNA-binding region" description="H-T-H motif" evidence="4">
    <location>
        <begin position="33"/>
        <end position="52"/>
    </location>
</feature>
<evidence type="ECO:0000256" key="4">
    <source>
        <dbReference type="PROSITE-ProRule" id="PRU00335"/>
    </source>
</evidence>
<protein>
    <submittedName>
        <fullName evidence="6">Transcriptional regulator, TetR family</fullName>
    </submittedName>
</protein>
<evidence type="ECO:0000313" key="7">
    <source>
        <dbReference type="Proteomes" id="UP000198662"/>
    </source>
</evidence>
<dbReference type="InterPro" id="IPR050109">
    <property type="entry name" value="HTH-type_TetR-like_transc_reg"/>
</dbReference>
<keyword evidence="3" id="KW-0804">Transcription</keyword>
<organism evidence="6 7">
    <name type="scientific">Glycomyces sambucus</name>
    <dbReference type="NCBI Taxonomy" id="380244"/>
    <lineage>
        <taxon>Bacteria</taxon>
        <taxon>Bacillati</taxon>
        <taxon>Actinomycetota</taxon>
        <taxon>Actinomycetes</taxon>
        <taxon>Glycomycetales</taxon>
        <taxon>Glycomycetaceae</taxon>
        <taxon>Glycomyces</taxon>
    </lineage>
</organism>
<dbReference type="GO" id="GO:0000976">
    <property type="term" value="F:transcription cis-regulatory region binding"/>
    <property type="evidence" value="ECO:0007669"/>
    <property type="project" value="TreeGrafter"/>
</dbReference>
<evidence type="ECO:0000313" key="6">
    <source>
        <dbReference type="EMBL" id="SDK81967.1"/>
    </source>
</evidence>
<dbReference type="Proteomes" id="UP000198662">
    <property type="component" value="Unassembled WGS sequence"/>
</dbReference>
<dbReference type="AlphaFoldDB" id="A0A1G9F0L6"/>
<dbReference type="InterPro" id="IPR009057">
    <property type="entry name" value="Homeodomain-like_sf"/>
</dbReference>
<dbReference type="OrthoDB" id="9812484at2"/>
<evidence type="ECO:0000256" key="2">
    <source>
        <dbReference type="ARBA" id="ARBA00023125"/>
    </source>
</evidence>
<keyword evidence="1" id="KW-0805">Transcription regulation</keyword>
<dbReference type="GO" id="GO:0003700">
    <property type="term" value="F:DNA-binding transcription factor activity"/>
    <property type="evidence" value="ECO:0007669"/>
    <property type="project" value="TreeGrafter"/>
</dbReference>
<dbReference type="STRING" id="380244.SAMN05216298_1505"/>
<dbReference type="SUPFAM" id="SSF46689">
    <property type="entry name" value="Homeodomain-like"/>
    <property type="match status" value="1"/>
</dbReference>
<dbReference type="PROSITE" id="PS50977">
    <property type="entry name" value="HTH_TETR_2"/>
    <property type="match status" value="1"/>
</dbReference>
<dbReference type="EMBL" id="FNGF01000002">
    <property type="protein sequence ID" value="SDK81967.1"/>
    <property type="molecule type" value="Genomic_DNA"/>
</dbReference>
<evidence type="ECO:0000256" key="1">
    <source>
        <dbReference type="ARBA" id="ARBA00023015"/>
    </source>
</evidence>
<feature type="domain" description="HTH tetR-type" evidence="5">
    <location>
        <begin position="10"/>
        <end position="70"/>
    </location>
</feature>
<reference evidence="7" key="1">
    <citation type="submission" date="2016-10" db="EMBL/GenBank/DDBJ databases">
        <authorList>
            <person name="Varghese N."/>
            <person name="Submissions S."/>
        </authorList>
    </citation>
    <scope>NUCLEOTIDE SEQUENCE [LARGE SCALE GENOMIC DNA]</scope>
    <source>
        <strain evidence="7">CGMCC 4.3147</strain>
    </source>
</reference>
<accession>A0A1G9F0L6</accession>
<dbReference type="PRINTS" id="PR00455">
    <property type="entry name" value="HTHTETR"/>
</dbReference>
<evidence type="ECO:0000256" key="3">
    <source>
        <dbReference type="ARBA" id="ARBA00023163"/>
    </source>
</evidence>
<name>A0A1G9F0L6_9ACTN</name>
<dbReference type="Pfam" id="PF00440">
    <property type="entry name" value="TetR_N"/>
    <property type="match status" value="1"/>
</dbReference>
<dbReference type="PANTHER" id="PTHR30055:SF234">
    <property type="entry name" value="HTH-TYPE TRANSCRIPTIONAL REGULATOR BETI"/>
    <property type="match status" value="1"/>
</dbReference>